<feature type="compositionally biased region" description="Low complexity" evidence="2">
    <location>
        <begin position="63"/>
        <end position="76"/>
    </location>
</feature>
<feature type="compositionally biased region" description="Polar residues" evidence="2">
    <location>
        <begin position="370"/>
        <end position="387"/>
    </location>
</feature>
<organism evidence="4 5">
    <name type="scientific">Colletotrichum gloeosporioides</name>
    <name type="common">Anthracnose fungus</name>
    <name type="synonym">Glomerella cingulata</name>
    <dbReference type="NCBI Taxonomy" id="474922"/>
    <lineage>
        <taxon>Eukaryota</taxon>
        <taxon>Fungi</taxon>
        <taxon>Dikarya</taxon>
        <taxon>Ascomycota</taxon>
        <taxon>Pezizomycotina</taxon>
        <taxon>Sordariomycetes</taxon>
        <taxon>Hypocreomycetidae</taxon>
        <taxon>Glomerellales</taxon>
        <taxon>Glomerellaceae</taxon>
        <taxon>Colletotrichum</taxon>
        <taxon>Colletotrichum gloeosporioides species complex</taxon>
    </lineage>
</organism>
<dbReference type="Gene3D" id="3.30.40.10">
    <property type="entry name" value="Zinc/RING finger domain, C3HC4 (zinc finger)"/>
    <property type="match status" value="1"/>
</dbReference>
<evidence type="ECO:0000259" key="3">
    <source>
        <dbReference type="PROSITE" id="PS50089"/>
    </source>
</evidence>
<dbReference type="Proteomes" id="UP000613401">
    <property type="component" value="Unassembled WGS sequence"/>
</dbReference>
<dbReference type="InterPro" id="IPR013083">
    <property type="entry name" value="Znf_RING/FYVE/PHD"/>
</dbReference>
<dbReference type="GeneID" id="69013969"/>
<dbReference type="SUPFAM" id="SSF57850">
    <property type="entry name" value="RING/U-box"/>
    <property type="match status" value="1"/>
</dbReference>
<dbReference type="RefSeq" id="XP_045267365.1">
    <property type="nucleotide sequence ID" value="XM_045406819.1"/>
</dbReference>
<feature type="region of interest" description="Disordered" evidence="2">
    <location>
        <begin position="370"/>
        <end position="389"/>
    </location>
</feature>
<reference evidence="4" key="2">
    <citation type="submission" date="2020-03" db="EMBL/GenBank/DDBJ databases">
        <authorList>
            <person name="Fu F.-F."/>
            <person name="Chen J."/>
        </authorList>
    </citation>
    <scope>NUCLEOTIDE SEQUENCE</scope>
    <source>
        <strain evidence="4">Lc1</strain>
    </source>
</reference>
<dbReference type="SMART" id="SM00184">
    <property type="entry name" value="RING"/>
    <property type="match status" value="1"/>
</dbReference>
<dbReference type="GO" id="GO:0008270">
    <property type="term" value="F:zinc ion binding"/>
    <property type="evidence" value="ECO:0007669"/>
    <property type="project" value="UniProtKB-KW"/>
</dbReference>
<feature type="compositionally biased region" description="Gly residues" evidence="2">
    <location>
        <begin position="524"/>
        <end position="535"/>
    </location>
</feature>
<gene>
    <name evidence="4" type="ORF">GCG54_00006822</name>
</gene>
<dbReference type="EMBL" id="WVTB01000022">
    <property type="protein sequence ID" value="KAF3808206.1"/>
    <property type="molecule type" value="Genomic_DNA"/>
</dbReference>
<feature type="compositionally biased region" description="Polar residues" evidence="2">
    <location>
        <begin position="191"/>
        <end position="202"/>
    </location>
</feature>
<keyword evidence="5" id="KW-1185">Reference proteome</keyword>
<accession>A0A8H4FN91</accession>
<keyword evidence="1" id="KW-0862">Zinc</keyword>
<feature type="region of interest" description="Disordered" evidence="2">
    <location>
        <begin position="503"/>
        <end position="543"/>
    </location>
</feature>
<reference evidence="4" key="1">
    <citation type="journal article" date="2020" name="Phytopathology">
        <title>Genome sequence and comparative analysis of Colletotrichum gloeosporioides isolated from Liriodendron leaves.</title>
        <authorList>
            <person name="Fu F.F."/>
            <person name="Hao Z."/>
            <person name="Wang P."/>
            <person name="Lu Y."/>
            <person name="Xue L.J."/>
            <person name="Wei G."/>
            <person name="Tian Y."/>
            <person name="Baishi H."/>
            <person name="Xu H."/>
            <person name="Shi J."/>
            <person name="Cheng T."/>
            <person name="Wang G."/>
            <person name="Yi Y."/>
            <person name="Chen J."/>
        </authorList>
    </citation>
    <scope>NUCLEOTIDE SEQUENCE</scope>
    <source>
        <strain evidence="4">Lc1</strain>
    </source>
</reference>
<evidence type="ECO:0000313" key="5">
    <source>
        <dbReference type="Proteomes" id="UP000613401"/>
    </source>
</evidence>
<protein>
    <recommendedName>
        <fullName evidence="3">RING-type domain-containing protein</fullName>
    </recommendedName>
</protein>
<keyword evidence="1" id="KW-0479">Metal-binding</keyword>
<feature type="compositionally biased region" description="Polar residues" evidence="2">
    <location>
        <begin position="503"/>
        <end position="516"/>
    </location>
</feature>
<feature type="compositionally biased region" description="Low complexity" evidence="2">
    <location>
        <begin position="325"/>
        <end position="347"/>
    </location>
</feature>
<keyword evidence="1" id="KW-0863">Zinc-finger</keyword>
<sequence length="834" mass="85168">MASQPPGWYPGCPQDPRPLPEATALKYQHLCPGGVFPPGWKPLPGNTGAIPSNPPGSVPPPASVASGSSSHYSSASQRVPAPASVASGYSSHYSSTSGAPSVASGHGSNHGGYSPSAAGAPSVVSGYSSHYSSTSGAPSVASGHGSNHGGYSPSAAGAPSVVSGYSSHYSSASGTPSVASGHSSHYSSASTQRPGSSHSNRAPSVASGRGSQYSSASTQRSSSSRSNRAPSVASAYSSHYSSASGAPSVASGAGSHYSSASTLRPSSSHSHRAPSIASGAGSHYSSASTQRAPSVASGIGSHYSSASTQRPSSSHSHRAPTSVASGTTGYSGYSGHSGSSNRPGSSQSIAGLSIDQFAAALGALNLEHAQSSSGATQGPRSTTSSRSDVIYVNGPSTMTVCSDQSSTEEERAYDAYMMSQPSSGGVYIHPGVPGVPPFEVKHLDRDGYPRDRIPTATPYYGSGTASQYGSGTASQYGSAAGSQYGSVAGSQYGSIAGSQYGSVMGSSSVAPSTVRYSPSRSGGSRSGGSRSGGSRAGSCRGSVAGSVAGSAAPSIAPSMLRGPESVAGSLWDGGRTVIEDDSISMAGSRPRGSVAGGTVRSFGGMGSRSPARRESASTDLISDAALDNFTVVCPVCATSMRAVESTSRNLAKILHCGHMLCMECCIRICANVDGRRSNPNGRKPQCPICKEPLGKYPNCGQSCLAPGRVGHPMPRNMDEMSKVPLTIPEGGANPSCCKICRIKRIERLSRKLVREIVNDQQAMVKWTPAVDAARQDERDCSNYVEVPELQKFLDVLADVVRDPEVYRKYTNLQPQKFSPPQSAKAIIPDRKREV</sequence>
<feature type="compositionally biased region" description="Low complexity" evidence="2">
    <location>
        <begin position="211"/>
        <end position="288"/>
    </location>
</feature>
<feature type="compositionally biased region" description="Polar residues" evidence="2">
    <location>
        <begin position="302"/>
        <end position="314"/>
    </location>
</feature>
<feature type="region of interest" description="Disordered" evidence="2">
    <location>
        <begin position="41"/>
        <end position="347"/>
    </location>
</feature>
<feature type="compositionally biased region" description="Low complexity" evidence="2">
    <location>
        <begin position="83"/>
        <end position="101"/>
    </location>
</feature>
<dbReference type="AlphaFoldDB" id="A0A8H4FN91"/>
<evidence type="ECO:0000256" key="2">
    <source>
        <dbReference type="SAM" id="MobiDB-lite"/>
    </source>
</evidence>
<dbReference type="PROSITE" id="PS50089">
    <property type="entry name" value="ZF_RING_2"/>
    <property type="match status" value="1"/>
</dbReference>
<feature type="compositionally biased region" description="Low complexity" evidence="2">
    <location>
        <begin position="111"/>
        <end position="139"/>
    </location>
</feature>
<feature type="domain" description="RING-type" evidence="3">
    <location>
        <begin position="633"/>
        <end position="690"/>
    </location>
</feature>
<proteinExistence type="predicted"/>
<feature type="compositionally biased region" description="Low complexity" evidence="2">
    <location>
        <begin position="149"/>
        <end position="190"/>
    </location>
</feature>
<evidence type="ECO:0000313" key="4">
    <source>
        <dbReference type="EMBL" id="KAF3808206.1"/>
    </source>
</evidence>
<comment type="caution">
    <text evidence="4">The sequence shown here is derived from an EMBL/GenBank/DDBJ whole genome shotgun (WGS) entry which is preliminary data.</text>
</comment>
<evidence type="ECO:0000256" key="1">
    <source>
        <dbReference type="PROSITE-ProRule" id="PRU00175"/>
    </source>
</evidence>
<name>A0A8H4FN91_COLGL</name>
<feature type="region of interest" description="Disordered" evidence="2">
    <location>
        <begin position="584"/>
        <end position="615"/>
    </location>
</feature>
<feature type="compositionally biased region" description="Pro residues" evidence="2">
    <location>
        <begin position="52"/>
        <end position="62"/>
    </location>
</feature>
<feature type="region of interest" description="Disordered" evidence="2">
    <location>
        <begin position="1"/>
        <end position="20"/>
    </location>
</feature>
<dbReference type="InterPro" id="IPR001841">
    <property type="entry name" value="Znf_RING"/>
</dbReference>